<comment type="similarity">
    <text evidence="7">Belongs to the binding-protein-dependent transport system permease family.</text>
</comment>
<feature type="domain" description="ABC transmembrane type-1" evidence="8">
    <location>
        <begin position="94"/>
        <end position="274"/>
    </location>
</feature>
<evidence type="ECO:0000256" key="3">
    <source>
        <dbReference type="ARBA" id="ARBA00022475"/>
    </source>
</evidence>
<feature type="transmembrane region" description="Helical" evidence="7">
    <location>
        <begin position="256"/>
        <end position="277"/>
    </location>
</feature>
<feature type="transmembrane region" description="Helical" evidence="7">
    <location>
        <begin position="132"/>
        <end position="154"/>
    </location>
</feature>
<keyword evidence="4 7" id="KW-0812">Transmembrane</keyword>
<sequence length="292" mass="31331">MTEELATPVNRPETLLPPKVEKASATNTIAERARKRRLRERNLVVGAQVALVIALLAGMYALNATSGNLVMPRPDDVLRRSIQMWSDGTMTRALGESLTVLGLGFLLSATTGIAVGVLLGGFRFVGRVLDPFVNAMNSTPGAAFIPLIIVWFGLYSEAKIVVVWNAAVFPILINTAAGISNANKDLVEMGRAFGAKRATLFWNVMVPDALPSILSGLRIGAAISTVGTVIAELTMAQSGLGGLLASAGNRFQMDKYFAVVIVLMVLGTLLTALLRYAETRFARWRVSLSDNR</sequence>
<keyword evidence="6 7" id="KW-0472">Membrane</keyword>
<feature type="transmembrane region" description="Helical" evidence="7">
    <location>
        <begin position="160"/>
        <end position="179"/>
    </location>
</feature>
<dbReference type="InterPro" id="IPR000515">
    <property type="entry name" value="MetI-like"/>
</dbReference>
<dbReference type="PANTHER" id="PTHR30151">
    <property type="entry name" value="ALKANE SULFONATE ABC TRANSPORTER-RELATED, MEMBRANE SUBUNIT"/>
    <property type="match status" value="1"/>
</dbReference>
<organism evidence="9 10">
    <name type="scientific">Paradevosia shaoguanensis</name>
    <dbReference type="NCBI Taxonomy" id="1335043"/>
    <lineage>
        <taxon>Bacteria</taxon>
        <taxon>Pseudomonadati</taxon>
        <taxon>Pseudomonadota</taxon>
        <taxon>Alphaproteobacteria</taxon>
        <taxon>Hyphomicrobiales</taxon>
        <taxon>Devosiaceae</taxon>
        <taxon>Paradevosia</taxon>
    </lineage>
</organism>
<evidence type="ECO:0000313" key="9">
    <source>
        <dbReference type="EMBL" id="MCI0127278.1"/>
    </source>
</evidence>
<dbReference type="CDD" id="cd06261">
    <property type="entry name" value="TM_PBP2"/>
    <property type="match status" value="1"/>
</dbReference>
<comment type="subcellular location">
    <subcellularLocation>
        <location evidence="1 7">Cell membrane</location>
        <topology evidence="1 7">Multi-pass membrane protein</topology>
    </subcellularLocation>
</comment>
<evidence type="ECO:0000256" key="7">
    <source>
        <dbReference type="RuleBase" id="RU363032"/>
    </source>
</evidence>
<accession>A0AA41QN91</accession>
<name>A0AA41QN91_9HYPH</name>
<dbReference type="Proteomes" id="UP001156140">
    <property type="component" value="Unassembled WGS sequence"/>
</dbReference>
<dbReference type="PROSITE" id="PS50928">
    <property type="entry name" value="ABC_TM1"/>
    <property type="match status" value="1"/>
</dbReference>
<proteinExistence type="inferred from homology"/>
<dbReference type="GO" id="GO:0055085">
    <property type="term" value="P:transmembrane transport"/>
    <property type="evidence" value="ECO:0007669"/>
    <property type="project" value="InterPro"/>
</dbReference>
<dbReference type="PANTHER" id="PTHR30151:SF0">
    <property type="entry name" value="ABC TRANSPORTER PERMEASE PROTEIN MJ0413-RELATED"/>
    <property type="match status" value="1"/>
</dbReference>
<evidence type="ECO:0000256" key="5">
    <source>
        <dbReference type="ARBA" id="ARBA00022989"/>
    </source>
</evidence>
<keyword evidence="10" id="KW-1185">Reference proteome</keyword>
<keyword evidence="3" id="KW-1003">Cell membrane</keyword>
<dbReference type="EMBL" id="JALAZD010000001">
    <property type="protein sequence ID" value="MCI0127278.1"/>
    <property type="molecule type" value="Genomic_DNA"/>
</dbReference>
<feature type="transmembrane region" description="Helical" evidence="7">
    <location>
        <begin position="42"/>
        <end position="62"/>
    </location>
</feature>
<gene>
    <name evidence="9" type="ORF">ML536_10625</name>
</gene>
<evidence type="ECO:0000256" key="2">
    <source>
        <dbReference type="ARBA" id="ARBA00022448"/>
    </source>
</evidence>
<dbReference type="AlphaFoldDB" id="A0AA41QN91"/>
<dbReference type="Pfam" id="PF00528">
    <property type="entry name" value="BPD_transp_1"/>
    <property type="match status" value="1"/>
</dbReference>
<protein>
    <submittedName>
        <fullName evidence="9">ABC transporter permease</fullName>
    </submittedName>
</protein>
<evidence type="ECO:0000313" key="10">
    <source>
        <dbReference type="Proteomes" id="UP001156140"/>
    </source>
</evidence>
<dbReference type="Gene3D" id="1.10.3720.10">
    <property type="entry name" value="MetI-like"/>
    <property type="match status" value="1"/>
</dbReference>
<evidence type="ECO:0000256" key="4">
    <source>
        <dbReference type="ARBA" id="ARBA00022692"/>
    </source>
</evidence>
<feature type="transmembrane region" description="Helical" evidence="7">
    <location>
        <begin position="98"/>
        <end position="120"/>
    </location>
</feature>
<dbReference type="InterPro" id="IPR035906">
    <property type="entry name" value="MetI-like_sf"/>
</dbReference>
<evidence type="ECO:0000256" key="1">
    <source>
        <dbReference type="ARBA" id="ARBA00004651"/>
    </source>
</evidence>
<reference evidence="9" key="1">
    <citation type="submission" date="2022-03" db="EMBL/GenBank/DDBJ databases">
        <title>The complete genome sequence of a Methyloterrigena soli.</title>
        <authorList>
            <person name="Zi Z."/>
        </authorList>
    </citation>
    <scope>NUCLEOTIDE SEQUENCE</scope>
    <source>
        <strain evidence="9">M48</strain>
    </source>
</reference>
<keyword evidence="5 7" id="KW-1133">Transmembrane helix</keyword>
<dbReference type="GO" id="GO:0005886">
    <property type="term" value="C:plasma membrane"/>
    <property type="evidence" value="ECO:0007669"/>
    <property type="project" value="UniProtKB-SubCell"/>
</dbReference>
<evidence type="ECO:0000256" key="6">
    <source>
        <dbReference type="ARBA" id="ARBA00023136"/>
    </source>
</evidence>
<dbReference type="RefSeq" id="WP_281735859.1">
    <property type="nucleotide sequence ID" value="NZ_JAKETQ010000001.1"/>
</dbReference>
<keyword evidence="2 7" id="KW-0813">Transport</keyword>
<evidence type="ECO:0000259" key="8">
    <source>
        <dbReference type="PROSITE" id="PS50928"/>
    </source>
</evidence>
<comment type="caution">
    <text evidence="9">The sequence shown here is derived from an EMBL/GenBank/DDBJ whole genome shotgun (WGS) entry which is preliminary data.</text>
</comment>
<dbReference type="SUPFAM" id="SSF161098">
    <property type="entry name" value="MetI-like"/>
    <property type="match status" value="1"/>
</dbReference>